<proteinExistence type="inferred from homology"/>
<dbReference type="GO" id="GO:0032981">
    <property type="term" value="P:mitochondrial respiratory chain complex I assembly"/>
    <property type="evidence" value="ECO:0007669"/>
    <property type="project" value="InterPro"/>
</dbReference>
<reference evidence="5" key="3">
    <citation type="submission" date="2025-09" db="UniProtKB">
        <authorList>
            <consortium name="Ensembl"/>
        </authorList>
    </citation>
    <scope>IDENTIFICATION</scope>
</reference>
<evidence type="ECO:0000256" key="1">
    <source>
        <dbReference type="ARBA" id="ARBA00010698"/>
    </source>
</evidence>
<evidence type="ECO:0000256" key="3">
    <source>
        <dbReference type="ARBA" id="ARBA00021777"/>
    </source>
</evidence>
<dbReference type="PANTHER" id="PTHR13338">
    <property type="entry name" value="UPF0240 PROTEIN"/>
    <property type="match status" value="1"/>
</dbReference>
<evidence type="ECO:0000313" key="6">
    <source>
        <dbReference type="Proteomes" id="UP000240080"/>
    </source>
</evidence>
<comment type="similarity">
    <text evidence="1">Belongs to the NDUFAF4 family.</text>
</comment>
<feature type="region of interest" description="Disordered" evidence="4">
    <location>
        <begin position="1"/>
        <end position="37"/>
    </location>
</feature>
<dbReference type="Ensembl" id="ENSPPAT00000044406.1">
    <property type="protein sequence ID" value="ENSPPAP00000021603.1"/>
    <property type="gene ID" value="ENSPPAG00000034024.1"/>
</dbReference>
<dbReference type="EMBL" id="AJFE02030150">
    <property type="status" value="NOT_ANNOTATED_CDS"/>
    <property type="molecule type" value="Genomic_DNA"/>
</dbReference>
<name>A0A2R9AWE4_PANPA</name>
<dbReference type="Proteomes" id="UP000240080">
    <property type="component" value="Chromosome 7"/>
</dbReference>
<comment type="subunit">
    <text evidence="2">Binds calmodulin. Interacts with NDUFAF3.</text>
</comment>
<dbReference type="Pfam" id="PF06784">
    <property type="entry name" value="UPF0240"/>
    <property type="match status" value="1"/>
</dbReference>
<keyword evidence="6" id="KW-1185">Reference proteome</keyword>
<reference evidence="5 6" key="1">
    <citation type="journal article" date="2012" name="Nature">
        <title>The bonobo genome compared with the chimpanzee and human genomes.</title>
        <authorList>
            <person name="Prufer K."/>
            <person name="Munch K."/>
            <person name="Hellmann I."/>
            <person name="Akagi K."/>
            <person name="Miller J.R."/>
            <person name="Walenz B."/>
            <person name="Koren S."/>
            <person name="Sutton G."/>
            <person name="Kodira C."/>
            <person name="Winer R."/>
            <person name="Knight J.R."/>
            <person name="Mullikin J.C."/>
            <person name="Meader S.J."/>
            <person name="Ponting C.P."/>
            <person name="Lunter G."/>
            <person name="Higashino S."/>
            <person name="Hobolth A."/>
            <person name="Dutheil J."/>
            <person name="Karakoc E."/>
            <person name="Alkan C."/>
            <person name="Sajjadian S."/>
            <person name="Catacchio C.R."/>
            <person name="Ventura M."/>
            <person name="Marques-Bonet T."/>
            <person name="Eichler E.E."/>
            <person name="Andre C."/>
            <person name="Atencia R."/>
            <person name="Mugisha L."/>
            <person name="Junhold J."/>
            <person name="Patterson N."/>
            <person name="Siebauer M."/>
            <person name="Good J.M."/>
            <person name="Fischer A."/>
            <person name="Ptak S.E."/>
            <person name="Lachmann M."/>
            <person name="Symer D.E."/>
            <person name="Mailund T."/>
            <person name="Schierup M.H."/>
            <person name="Andres A.M."/>
            <person name="Kelso J."/>
            <person name="Paabo S."/>
        </authorList>
    </citation>
    <scope>NUCLEOTIDE SEQUENCE [LARGE SCALE GENOMIC DNA]</scope>
</reference>
<dbReference type="PANTHER" id="PTHR13338:SF7">
    <property type="entry name" value="NADH DEHYDROGENASE [UBIQUINONE] 1 ALPHA SUBCOMPLEX ASSEMBLY FACTOR 4"/>
    <property type="match status" value="1"/>
</dbReference>
<dbReference type="GO" id="GO:0005739">
    <property type="term" value="C:mitochondrion"/>
    <property type="evidence" value="ECO:0007669"/>
    <property type="project" value="TreeGrafter"/>
</dbReference>
<evidence type="ECO:0000256" key="4">
    <source>
        <dbReference type="SAM" id="MobiDB-lite"/>
    </source>
</evidence>
<accession>A0A2R9AWE4</accession>
<reference evidence="5" key="2">
    <citation type="submission" date="2025-08" db="UniProtKB">
        <authorList>
            <consortium name="Ensembl"/>
        </authorList>
    </citation>
    <scope>IDENTIFICATION</scope>
</reference>
<protein>
    <recommendedName>
        <fullName evidence="3">NADH dehydrogenase [ubiquinone] 1 alpha subcomplex assembly factor 4</fullName>
    </recommendedName>
</protein>
<dbReference type="InterPro" id="IPR009622">
    <property type="entry name" value="NDUFAF4"/>
</dbReference>
<organism evidence="5 6">
    <name type="scientific">Pan paniscus</name>
    <name type="common">Pygmy chimpanzee</name>
    <name type="synonym">Bonobo</name>
    <dbReference type="NCBI Taxonomy" id="9597"/>
    <lineage>
        <taxon>Eukaryota</taxon>
        <taxon>Metazoa</taxon>
        <taxon>Chordata</taxon>
        <taxon>Craniata</taxon>
        <taxon>Vertebrata</taxon>
        <taxon>Euteleostomi</taxon>
        <taxon>Mammalia</taxon>
        <taxon>Eutheria</taxon>
        <taxon>Euarchontoglires</taxon>
        <taxon>Primates</taxon>
        <taxon>Haplorrhini</taxon>
        <taxon>Catarrhini</taxon>
        <taxon>Hominidae</taxon>
        <taxon>Pan</taxon>
    </lineage>
</organism>
<evidence type="ECO:0000256" key="2">
    <source>
        <dbReference type="ARBA" id="ARBA00011265"/>
    </source>
</evidence>
<sequence>MGAAVTRGIRNFNLENPAEREISKMKPSPTPGYPSTNSLLQEQISLYPEIKVEIARKDDKMLSFLKDVYVDSKDPVSSVQVKAAETRQEPEEFRLPKGHHFDIINMKSIPKGKISIIEALTFLNNHKLYQETWTAEKIAQEYHLEQKDNLIKITTPGNKKY</sequence>
<evidence type="ECO:0000313" key="5">
    <source>
        <dbReference type="Ensembl" id="ENSPPAP00000021603.1"/>
    </source>
</evidence>
<dbReference type="STRING" id="9597.ENSPPAP00000021603"/>
<dbReference type="GeneTree" id="ENSGT00390000001627"/>
<dbReference type="AlphaFoldDB" id="A0A2R9AWE4"/>